<dbReference type="GO" id="GO:0006633">
    <property type="term" value="P:fatty acid biosynthetic process"/>
    <property type="evidence" value="ECO:0007669"/>
    <property type="project" value="UniProtKB-UniRule"/>
</dbReference>
<dbReference type="Pfam" id="PF02801">
    <property type="entry name" value="Ketoacyl-synt_C"/>
    <property type="match status" value="1"/>
</dbReference>
<evidence type="ECO:0000256" key="12">
    <source>
        <dbReference type="ARBA" id="ARBA00047318"/>
    </source>
</evidence>
<keyword evidence="8" id="KW-0443">Lipid metabolism</keyword>
<dbReference type="UniPathway" id="UPA00094"/>
<evidence type="ECO:0000256" key="2">
    <source>
        <dbReference type="ARBA" id="ARBA00008467"/>
    </source>
</evidence>
<evidence type="ECO:0000313" key="19">
    <source>
        <dbReference type="Proteomes" id="UP000294813"/>
    </source>
</evidence>
<evidence type="ECO:0000259" key="17">
    <source>
        <dbReference type="PROSITE" id="PS52004"/>
    </source>
</evidence>
<dbReference type="NCBIfam" id="NF004970">
    <property type="entry name" value="PRK06333.1"/>
    <property type="match status" value="1"/>
</dbReference>
<evidence type="ECO:0000256" key="4">
    <source>
        <dbReference type="ARBA" id="ARBA00014657"/>
    </source>
</evidence>
<evidence type="ECO:0000256" key="14">
    <source>
        <dbReference type="PIRNR" id="PIRNR000447"/>
    </source>
</evidence>
<protein>
    <recommendedName>
        <fullName evidence="4 14">3-oxoacyl-[acyl-carrier-protein] synthase 2</fullName>
        <ecNumber evidence="3 14">2.3.1.179</ecNumber>
    </recommendedName>
</protein>
<evidence type="ECO:0000256" key="11">
    <source>
        <dbReference type="ARBA" id="ARBA00024006"/>
    </source>
</evidence>
<evidence type="ECO:0000256" key="5">
    <source>
        <dbReference type="ARBA" id="ARBA00022516"/>
    </source>
</evidence>
<evidence type="ECO:0000256" key="9">
    <source>
        <dbReference type="ARBA" id="ARBA00023160"/>
    </source>
</evidence>
<feature type="domain" description="Ketosynthase family 3 (KS3)" evidence="17">
    <location>
        <begin position="2"/>
        <end position="410"/>
    </location>
</feature>
<evidence type="ECO:0000256" key="6">
    <source>
        <dbReference type="ARBA" id="ARBA00022679"/>
    </source>
</evidence>
<keyword evidence="19" id="KW-1185">Reference proteome</keyword>
<keyword evidence="7" id="KW-0276">Fatty acid metabolism</keyword>
<gene>
    <name evidence="18" type="ORF">EDD73_11624</name>
</gene>
<evidence type="ECO:0000313" key="18">
    <source>
        <dbReference type="EMBL" id="TCP63680.1"/>
    </source>
</evidence>
<comment type="similarity">
    <text evidence="2 14 16">Belongs to the thiolase-like superfamily. Beta-ketoacyl-ACP synthases family.</text>
</comment>
<comment type="function">
    <text evidence="11 14">Involved in the type II fatty acid elongation cycle. Catalyzes the elongation of a wide range of acyl-ACP by the addition of two carbons from malonyl-ACP to an acyl acceptor. Can efficiently catalyze the conversion of palmitoleoyl-ACP (cis-hexadec-9-enoyl-ACP) to cis-vaccenoyl-ACP (cis-octadec-11-enoyl-ACP), an essential step in the thermal regulation of fatty acid composition.</text>
</comment>
<comment type="caution">
    <text evidence="18">The sequence shown here is derived from an EMBL/GenBank/DDBJ whole genome shotgun (WGS) entry which is preliminary data.</text>
</comment>
<evidence type="ECO:0000256" key="8">
    <source>
        <dbReference type="ARBA" id="ARBA00023098"/>
    </source>
</evidence>
<dbReference type="RefSeq" id="WP_131919519.1">
    <property type="nucleotide sequence ID" value="NZ_JAOQNU010000015.1"/>
</dbReference>
<dbReference type="InterPro" id="IPR016039">
    <property type="entry name" value="Thiolase-like"/>
</dbReference>
<dbReference type="GO" id="GO:0004315">
    <property type="term" value="F:3-oxoacyl-[acyl-carrier-protein] synthase activity"/>
    <property type="evidence" value="ECO:0007669"/>
    <property type="project" value="UniProtKB-UniRule"/>
</dbReference>
<dbReference type="OrthoDB" id="9808669at2"/>
<evidence type="ECO:0000256" key="3">
    <source>
        <dbReference type="ARBA" id="ARBA00012356"/>
    </source>
</evidence>
<dbReference type="SUPFAM" id="SSF53901">
    <property type="entry name" value="Thiolase-like"/>
    <property type="match status" value="2"/>
</dbReference>
<proteinExistence type="inferred from homology"/>
<dbReference type="InterPro" id="IPR020841">
    <property type="entry name" value="PKS_Beta-ketoAc_synthase_dom"/>
</dbReference>
<organism evidence="18 19">
    <name type="scientific">Heliophilum fasciatum</name>
    <dbReference type="NCBI Taxonomy" id="35700"/>
    <lineage>
        <taxon>Bacteria</taxon>
        <taxon>Bacillati</taxon>
        <taxon>Bacillota</taxon>
        <taxon>Clostridia</taxon>
        <taxon>Eubacteriales</taxon>
        <taxon>Heliobacteriaceae</taxon>
        <taxon>Heliophilum</taxon>
    </lineage>
</organism>
<dbReference type="InterPro" id="IPR014030">
    <property type="entry name" value="Ketoacyl_synth_N"/>
</dbReference>
<keyword evidence="10 14" id="KW-0012">Acyltransferase</keyword>
<dbReference type="PANTHER" id="PTHR11712:SF336">
    <property type="entry name" value="3-OXOACYL-[ACYL-CARRIER-PROTEIN] SYNTHASE, MITOCHONDRIAL"/>
    <property type="match status" value="1"/>
</dbReference>
<dbReference type="SMART" id="SM00825">
    <property type="entry name" value="PKS_KS"/>
    <property type="match status" value="1"/>
</dbReference>
<feature type="active site" description="For beta-ketoacyl synthase activity" evidence="15">
    <location>
        <position position="163"/>
    </location>
</feature>
<sequence length="413" mass="43036">MSKRVVITGLGLVTPVGTGKEKFWDALKSGVSGVGPVTRFDASALPTRVAAEVKDFNVSDFLDKKEARRMDRYAHFGVAAAKLAFEDAGLTSETVPSERAGVILGCGIGGLETLEDQARVLHEKGSGRVSPFFVPMMISNMAAGHISMQLKLKGPSETVVTACSSATNACGSAFRLIQHGDCDVVLTGGTEAAITHLGFAGFCAMKAMSTLNDDPATASRPFDRERAGFVMGEGAGILVFEELEHALARGARIYAEVIGYGSSCDAYHITDPAPGGEGAARAMQAALDDAKLAPSDVTYINAHGTATEKNDFFETQAIKTVFGDAAANVVISSTKSMTGHLLGAAGGIELAAAALAITEGVVPPTINLENPGEGCDLDYTPKVARTMPVEVAISNTFGFGGHNATMALRKFRP</sequence>
<dbReference type="GO" id="GO:0005829">
    <property type="term" value="C:cytosol"/>
    <property type="evidence" value="ECO:0007669"/>
    <property type="project" value="TreeGrafter"/>
</dbReference>
<dbReference type="InterPro" id="IPR017568">
    <property type="entry name" value="3-oxoacyl-ACP_synth-2"/>
</dbReference>
<evidence type="ECO:0000256" key="10">
    <source>
        <dbReference type="ARBA" id="ARBA00023315"/>
    </source>
</evidence>
<keyword evidence="6 14" id="KW-0808">Transferase</keyword>
<dbReference type="Proteomes" id="UP000294813">
    <property type="component" value="Unassembled WGS sequence"/>
</dbReference>
<dbReference type="AlphaFoldDB" id="A0A4R2RIQ4"/>
<dbReference type="PANTHER" id="PTHR11712">
    <property type="entry name" value="POLYKETIDE SYNTHASE-RELATED"/>
    <property type="match status" value="1"/>
</dbReference>
<evidence type="ECO:0000256" key="15">
    <source>
        <dbReference type="PIRSR" id="PIRSR000447-1"/>
    </source>
</evidence>
<dbReference type="Pfam" id="PF00109">
    <property type="entry name" value="ketoacyl-synt"/>
    <property type="match status" value="1"/>
</dbReference>
<evidence type="ECO:0000256" key="13">
    <source>
        <dbReference type="ARBA" id="ARBA00047659"/>
    </source>
</evidence>
<dbReference type="CDD" id="cd00834">
    <property type="entry name" value="KAS_I_II"/>
    <property type="match status" value="1"/>
</dbReference>
<dbReference type="EC" id="2.3.1.179" evidence="3 14"/>
<comment type="catalytic activity">
    <reaction evidence="12 14">
        <text>(9Z)-hexadecenoyl-[ACP] + malonyl-[ACP] + H(+) = 3-oxo-(11Z)-octadecenoyl-[ACP] + holo-[ACP] + CO2</text>
        <dbReference type="Rhea" id="RHEA:55040"/>
        <dbReference type="Rhea" id="RHEA-COMP:9623"/>
        <dbReference type="Rhea" id="RHEA-COMP:9685"/>
        <dbReference type="Rhea" id="RHEA-COMP:10800"/>
        <dbReference type="Rhea" id="RHEA-COMP:14074"/>
        <dbReference type="ChEBI" id="CHEBI:15378"/>
        <dbReference type="ChEBI" id="CHEBI:16526"/>
        <dbReference type="ChEBI" id="CHEBI:64479"/>
        <dbReference type="ChEBI" id="CHEBI:78449"/>
        <dbReference type="ChEBI" id="CHEBI:83989"/>
        <dbReference type="ChEBI" id="CHEBI:138538"/>
        <dbReference type="EC" id="2.3.1.179"/>
    </reaction>
</comment>
<evidence type="ECO:0000256" key="16">
    <source>
        <dbReference type="RuleBase" id="RU003694"/>
    </source>
</evidence>
<dbReference type="NCBIfam" id="TIGR03150">
    <property type="entry name" value="fabF"/>
    <property type="match status" value="1"/>
</dbReference>
<dbReference type="PROSITE" id="PS52004">
    <property type="entry name" value="KS3_2"/>
    <property type="match status" value="1"/>
</dbReference>
<accession>A0A4R2RIQ4</accession>
<dbReference type="PIRSF" id="PIRSF000447">
    <property type="entry name" value="KAS_II"/>
    <property type="match status" value="1"/>
</dbReference>
<keyword evidence="9 14" id="KW-0275">Fatty acid biosynthesis</keyword>
<dbReference type="Gene3D" id="3.40.47.10">
    <property type="match status" value="1"/>
</dbReference>
<dbReference type="NCBIfam" id="NF005589">
    <property type="entry name" value="PRK07314.1"/>
    <property type="match status" value="1"/>
</dbReference>
<reference evidence="18 19" key="1">
    <citation type="submission" date="2019-03" db="EMBL/GenBank/DDBJ databases">
        <title>Genomic Encyclopedia of Type Strains, Phase IV (KMG-IV): sequencing the most valuable type-strain genomes for metagenomic binning, comparative biology and taxonomic classification.</title>
        <authorList>
            <person name="Goeker M."/>
        </authorList>
    </citation>
    <scope>NUCLEOTIDE SEQUENCE [LARGE SCALE GENOMIC DNA]</scope>
    <source>
        <strain evidence="18 19">DSM 11170</strain>
    </source>
</reference>
<dbReference type="InterPro" id="IPR014031">
    <property type="entry name" value="Ketoacyl_synth_C"/>
</dbReference>
<evidence type="ECO:0000256" key="7">
    <source>
        <dbReference type="ARBA" id="ARBA00022832"/>
    </source>
</evidence>
<keyword evidence="5 14" id="KW-0444">Lipid biosynthesis</keyword>
<evidence type="ECO:0000256" key="1">
    <source>
        <dbReference type="ARBA" id="ARBA00005194"/>
    </source>
</evidence>
<dbReference type="EMBL" id="SLXT01000016">
    <property type="protein sequence ID" value="TCP63680.1"/>
    <property type="molecule type" value="Genomic_DNA"/>
</dbReference>
<comment type="catalytic activity">
    <reaction evidence="13 14">
        <text>a fatty acyl-[ACP] + malonyl-[ACP] + H(+) = a 3-oxoacyl-[ACP] + holo-[ACP] + CO2</text>
        <dbReference type="Rhea" id="RHEA:22836"/>
        <dbReference type="Rhea" id="RHEA-COMP:9623"/>
        <dbReference type="Rhea" id="RHEA-COMP:9685"/>
        <dbReference type="Rhea" id="RHEA-COMP:9916"/>
        <dbReference type="Rhea" id="RHEA-COMP:14125"/>
        <dbReference type="ChEBI" id="CHEBI:15378"/>
        <dbReference type="ChEBI" id="CHEBI:16526"/>
        <dbReference type="ChEBI" id="CHEBI:64479"/>
        <dbReference type="ChEBI" id="CHEBI:78449"/>
        <dbReference type="ChEBI" id="CHEBI:78776"/>
        <dbReference type="ChEBI" id="CHEBI:138651"/>
    </reaction>
</comment>
<dbReference type="FunFam" id="3.40.47.10:FF:000009">
    <property type="entry name" value="3-oxoacyl-[acyl-carrier-protein] synthase 2"/>
    <property type="match status" value="1"/>
</dbReference>
<comment type="pathway">
    <text evidence="1 14">Lipid metabolism; fatty acid biosynthesis.</text>
</comment>
<dbReference type="InterPro" id="IPR000794">
    <property type="entry name" value="Beta-ketoacyl_synthase"/>
</dbReference>
<name>A0A4R2RIQ4_9FIRM</name>